<feature type="non-terminal residue" evidence="7">
    <location>
        <position position="1"/>
    </location>
</feature>
<dbReference type="PROSITE" id="PS50275">
    <property type="entry name" value="SAC"/>
    <property type="match status" value="1"/>
</dbReference>
<comment type="catalytic activity">
    <reaction evidence="4">
        <text>a 1,2-diacyl-sn-glycero-3-phospho-(1D-myo-inositol-3,5-bisphosphate) + H2O = a 1,2-diacyl-sn-glycero-3-phospho-(1D-myo-inositol-3-phosphate) + phosphate</text>
        <dbReference type="Rhea" id="RHEA:32955"/>
        <dbReference type="ChEBI" id="CHEBI:15377"/>
        <dbReference type="ChEBI" id="CHEBI:43474"/>
        <dbReference type="ChEBI" id="CHEBI:57923"/>
        <dbReference type="ChEBI" id="CHEBI:58088"/>
    </reaction>
</comment>
<dbReference type="GO" id="GO:0046856">
    <property type="term" value="P:phosphatidylinositol dephosphorylation"/>
    <property type="evidence" value="ECO:0007669"/>
    <property type="project" value="InterPro"/>
</dbReference>
<keyword evidence="2" id="KW-0378">Hydrolase</keyword>
<feature type="non-terminal residue" evidence="7">
    <location>
        <position position="108"/>
    </location>
</feature>
<proteinExistence type="predicted"/>
<comment type="subcellular location">
    <subcellularLocation>
        <location evidence="1">Vacuole membrane</location>
        <topology evidence="1">Peripheral membrane protein</topology>
    </subcellularLocation>
</comment>
<evidence type="ECO:0000313" key="8">
    <source>
        <dbReference type="Proteomes" id="UP000236333"/>
    </source>
</evidence>
<dbReference type="AlphaFoldDB" id="A0A2J7ZFK3"/>
<protein>
    <submittedName>
        <fullName evidence="7">Polyphosphoinositide phosphatase</fullName>
    </submittedName>
</protein>
<name>A0A2J7ZFK3_9CHLO</name>
<dbReference type="InterPro" id="IPR002013">
    <property type="entry name" value="SAC_dom"/>
</dbReference>
<organism evidence="7 8">
    <name type="scientific">Tetrabaena socialis</name>
    <dbReference type="NCBI Taxonomy" id="47790"/>
    <lineage>
        <taxon>Eukaryota</taxon>
        <taxon>Viridiplantae</taxon>
        <taxon>Chlorophyta</taxon>
        <taxon>core chlorophytes</taxon>
        <taxon>Chlorophyceae</taxon>
        <taxon>CS clade</taxon>
        <taxon>Chlamydomonadales</taxon>
        <taxon>Tetrabaenaceae</taxon>
        <taxon>Tetrabaena</taxon>
    </lineage>
</organism>
<evidence type="ECO:0000256" key="2">
    <source>
        <dbReference type="ARBA" id="ARBA00022801"/>
    </source>
</evidence>
<reference evidence="7 8" key="1">
    <citation type="journal article" date="2017" name="Mol. Biol. Evol.">
        <title>The 4-celled Tetrabaena socialis nuclear genome reveals the essential components for genetic control of cell number at the origin of multicellularity in the volvocine lineage.</title>
        <authorList>
            <person name="Featherston J."/>
            <person name="Arakaki Y."/>
            <person name="Hanschen E.R."/>
            <person name="Ferris P.J."/>
            <person name="Michod R.E."/>
            <person name="Olson B.J.S.C."/>
            <person name="Nozaki H."/>
            <person name="Durand P.M."/>
        </authorList>
    </citation>
    <scope>NUCLEOTIDE SEQUENCE [LARGE SCALE GENOMIC DNA]</scope>
    <source>
        <strain evidence="7 8">NIES-571</strain>
    </source>
</reference>
<evidence type="ECO:0000259" key="6">
    <source>
        <dbReference type="PROSITE" id="PS50275"/>
    </source>
</evidence>
<dbReference type="Proteomes" id="UP000236333">
    <property type="component" value="Unassembled WGS sequence"/>
</dbReference>
<sequence>AAPPSLYDSMFTWNAFLTAPLRRALGGNPRWTVPLVHGFWEQRRLSIYGRPLTLTLIARRSRHFAGTRFRKRGLNDGGKVANEVETEQVVDAGTDYRTRTPLLSSVVQ</sequence>
<dbReference type="PANTHER" id="PTHR45738:SF5">
    <property type="entry name" value="POLYPHOSPHOINOSITIDE PHOSPHATASE"/>
    <property type="match status" value="1"/>
</dbReference>
<dbReference type="Pfam" id="PF02383">
    <property type="entry name" value="Syja_N"/>
    <property type="match status" value="1"/>
</dbReference>
<dbReference type="EMBL" id="PGGS01004447">
    <property type="protein sequence ID" value="PNG99027.1"/>
    <property type="molecule type" value="Genomic_DNA"/>
</dbReference>
<gene>
    <name evidence="7" type="ORF">TSOC_015202</name>
</gene>
<dbReference type="GO" id="GO:0043813">
    <property type="term" value="F:phosphatidylinositol-3,5-bisphosphate 5-phosphatase activity"/>
    <property type="evidence" value="ECO:0007669"/>
    <property type="project" value="InterPro"/>
</dbReference>
<accession>A0A2J7ZFK3</accession>
<evidence type="ECO:0000256" key="1">
    <source>
        <dbReference type="ARBA" id="ARBA00004148"/>
    </source>
</evidence>
<feature type="domain" description="SAC" evidence="6">
    <location>
        <begin position="1"/>
        <end position="108"/>
    </location>
</feature>
<evidence type="ECO:0000256" key="4">
    <source>
        <dbReference type="ARBA" id="ARBA00023337"/>
    </source>
</evidence>
<keyword evidence="8" id="KW-1185">Reference proteome</keyword>
<dbReference type="PANTHER" id="PTHR45738">
    <property type="entry name" value="POLYPHOSPHOINOSITIDE PHOSPHATASE"/>
    <property type="match status" value="1"/>
</dbReference>
<dbReference type="GO" id="GO:0005774">
    <property type="term" value="C:vacuolar membrane"/>
    <property type="evidence" value="ECO:0007669"/>
    <property type="project" value="UniProtKB-SubCell"/>
</dbReference>
<dbReference type="OrthoDB" id="405996at2759"/>
<evidence type="ECO:0000256" key="3">
    <source>
        <dbReference type="ARBA" id="ARBA00023136"/>
    </source>
</evidence>
<comment type="subunit">
    <text evidence="5">Component of the PI(3,5)P2 regulatory complex at least composed of ATG18, SAC/FIG4, FAB1 and VAC14.</text>
</comment>
<evidence type="ECO:0000256" key="5">
    <source>
        <dbReference type="ARBA" id="ARBA00023464"/>
    </source>
</evidence>
<evidence type="ECO:0000313" key="7">
    <source>
        <dbReference type="EMBL" id="PNG99027.1"/>
    </source>
</evidence>
<comment type="caution">
    <text evidence="7">The sequence shown here is derived from an EMBL/GenBank/DDBJ whole genome shotgun (WGS) entry which is preliminary data.</text>
</comment>
<dbReference type="InterPro" id="IPR043573">
    <property type="entry name" value="Fig4-like"/>
</dbReference>
<keyword evidence="3" id="KW-0472">Membrane</keyword>